<evidence type="ECO:0000256" key="1">
    <source>
        <dbReference type="SAM" id="Phobius"/>
    </source>
</evidence>
<proteinExistence type="predicted"/>
<evidence type="ECO:0000259" key="3">
    <source>
        <dbReference type="Pfam" id="PF18705"/>
    </source>
</evidence>
<feature type="transmembrane region" description="Helical" evidence="1">
    <location>
        <begin position="49"/>
        <end position="70"/>
    </location>
</feature>
<name>A0ABU6GRK7_9BACL</name>
<dbReference type="InterPro" id="IPR040680">
    <property type="entry name" value="DUF5643"/>
</dbReference>
<gene>
    <name evidence="4" type="ORF">P4H66_21580</name>
</gene>
<dbReference type="RefSeq" id="WP_326090175.1">
    <property type="nucleotide sequence ID" value="NZ_JARLKZ010000016.1"/>
</dbReference>
<dbReference type="Pfam" id="PF13786">
    <property type="entry name" value="DUF4179"/>
    <property type="match status" value="1"/>
</dbReference>
<dbReference type="InterPro" id="IPR025436">
    <property type="entry name" value="DUF4179"/>
</dbReference>
<feature type="domain" description="DUF4179" evidence="2">
    <location>
        <begin position="48"/>
        <end position="133"/>
    </location>
</feature>
<dbReference type="Gene3D" id="2.60.40.1630">
    <property type="entry name" value="bacillus anthracis domain"/>
    <property type="match status" value="1"/>
</dbReference>
<keyword evidence="1" id="KW-0812">Transmembrane</keyword>
<comment type="caution">
    <text evidence="4">The sequence shown here is derived from an EMBL/GenBank/DDBJ whole genome shotgun (WGS) entry which is preliminary data.</text>
</comment>
<keyword evidence="1" id="KW-0472">Membrane</keyword>
<keyword evidence="1" id="KW-1133">Transmembrane helix</keyword>
<dbReference type="EMBL" id="JARLKZ010000016">
    <property type="protein sequence ID" value="MEC0242404.1"/>
    <property type="molecule type" value="Genomic_DNA"/>
</dbReference>
<evidence type="ECO:0000313" key="4">
    <source>
        <dbReference type="EMBL" id="MEC0242404.1"/>
    </source>
</evidence>
<dbReference type="Proteomes" id="UP001344632">
    <property type="component" value="Unassembled WGS sequence"/>
</dbReference>
<evidence type="ECO:0000259" key="2">
    <source>
        <dbReference type="Pfam" id="PF13786"/>
    </source>
</evidence>
<accession>A0ABU6GRK7</accession>
<protein>
    <submittedName>
        <fullName evidence="4">DUF4179 domain-containing protein</fullName>
    </submittedName>
</protein>
<feature type="domain" description="DUF5643" evidence="3">
    <location>
        <begin position="238"/>
        <end position="348"/>
    </location>
</feature>
<dbReference type="Pfam" id="PF18705">
    <property type="entry name" value="DUF5643"/>
    <property type="match status" value="1"/>
</dbReference>
<keyword evidence="5" id="KW-1185">Reference proteome</keyword>
<reference evidence="4 5" key="1">
    <citation type="submission" date="2023-03" db="EMBL/GenBank/DDBJ databases">
        <title>Bacillus Genome Sequencing.</title>
        <authorList>
            <person name="Dunlap C."/>
        </authorList>
    </citation>
    <scope>NUCLEOTIDE SEQUENCE [LARGE SCALE GENOMIC DNA]</scope>
    <source>
        <strain evidence="4 5">BD-525</strain>
    </source>
</reference>
<organism evidence="4 5">
    <name type="scientific">Paenibacillus dokdonensis</name>
    <dbReference type="NCBI Taxonomy" id="2567944"/>
    <lineage>
        <taxon>Bacteria</taxon>
        <taxon>Bacillati</taxon>
        <taxon>Bacillota</taxon>
        <taxon>Bacilli</taxon>
        <taxon>Bacillales</taxon>
        <taxon>Paenibacillaceae</taxon>
        <taxon>Paenibacillus</taxon>
    </lineage>
</organism>
<evidence type="ECO:0000313" key="5">
    <source>
        <dbReference type="Proteomes" id="UP001344632"/>
    </source>
</evidence>
<sequence>MNPNDFETKLKQVTWIPSDELPEIVELKMNEAFKELPSIRVERRSGLKYAWGSAAAVFILCLVLLASAFVSPTMAKSLKELPFIQDLFKLTQHIGLQTAEEKGMLEDINQSVTKNGVTIRITKLIYTGSSIYFVLEEDAADHKFNNRDFSMSGKVNGETVDMTMSRGPLKNYGRANAPSATIVTISHAEYSSRDRKKYNFPDQFTLNLKIGLVDMPKEMFLFDIPVKKNETASRVVTSNDPAKEWKKCKIALGSIEFTPVMTRLTMHEDNGVRDFSERGPHFGYLLVDQDGNQVVTTGSSFGSRIKGTDFMAVTTDLDPLPKIPNSITIRPFIVNYQTGEKTFIPELEMTFPVK</sequence>